<dbReference type="PANTHER" id="PTHR24221:SF402">
    <property type="entry name" value="IRON-SULFUR CLUSTERS TRANSPORTER ABCB7, MITOCHONDRIAL"/>
    <property type="match status" value="1"/>
</dbReference>
<reference evidence="12" key="1">
    <citation type="journal article" date="2019" name="Int. J. Syst. Evol. Microbiol.">
        <title>The Global Catalogue of Microorganisms (GCM) 10K type strain sequencing project: providing services to taxonomists for standard genome sequencing and annotation.</title>
        <authorList>
            <consortium name="The Broad Institute Genomics Platform"/>
            <consortium name="The Broad Institute Genome Sequencing Center for Infectious Disease"/>
            <person name="Wu L."/>
            <person name="Ma J."/>
        </authorList>
    </citation>
    <scope>NUCLEOTIDE SEQUENCE [LARGE SCALE GENOMIC DNA]</scope>
    <source>
        <strain evidence="12">CGMCC 4.7192</strain>
    </source>
</reference>
<evidence type="ECO:0000259" key="10">
    <source>
        <dbReference type="PROSITE" id="PS50929"/>
    </source>
</evidence>
<dbReference type="InterPro" id="IPR036640">
    <property type="entry name" value="ABC1_TM_sf"/>
</dbReference>
<keyword evidence="5 11" id="KW-0067">ATP-binding</keyword>
<evidence type="ECO:0000259" key="9">
    <source>
        <dbReference type="PROSITE" id="PS50893"/>
    </source>
</evidence>
<dbReference type="SUPFAM" id="SSF52540">
    <property type="entry name" value="P-loop containing nucleoside triphosphate hydrolases"/>
    <property type="match status" value="1"/>
</dbReference>
<evidence type="ECO:0000313" key="12">
    <source>
        <dbReference type="Proteomes" id="UP001597294"/>
    </source>
</evidence>
<keyword evidence="2" id="KW-0813">Transport</keyword>
<keyword evidence="12" id="KW-1185">Reference proteome</keyword>
<comment type="caution">
    <text evidence="11">The sequence shown here is derived from an EMBL/GenBank/DDBJ whole genome shotgun (WGS) entry which is preliminary data.</text>
</comment>
<gene>
    <name evidence="11" type="ORF">ACFSKO_14985</name>
</gene>
<evidence type="ECO:0000313" key="11">
    <source>
        <dbReference type="EMBL" id="MFD2206932.1"/>
    </source>
</evidence>
<evidence type="ECO:0000256" key="1">
    <source>
        <dbReference type="ARBA" id="ARBA00004651"/>
    </source>
</evidence>
<dbReference type="InterPro" id="IPR039421">
    <property type="entry name" value="Type_1_exporter"/>
</dbReference>
<evidence type="ECO:0000256" key="5">
    <source>
        <dbReference type="ARBA" id="ARBA00022840"/>
    </source>
</evidence>
<proteinExistence type="predicted"/>
<comment type="subcellular location">
    <subcellularLocation>
        <location evidence="1">Cell membrane</location>
        <topology evidence="1">Multi-pass membrane protein</topology>
    </subcellularLocation>
</comment>
<dbReference type="InterPro" id="IPR003439">
    <property type="entry name" value="ABC_transporter-like_ATP-bd"/>
</dbReference>
<dbReference type="InterPro" id="IPR027417">
    <property type="entry name" value="P-loop_NTPase"/>
</dbReference>
<dbReference type="CDD" id="cd18582">
    <property type="entry name" value="ABC_6TM_ATM1_ABCB7"/>
    <property type="match status" value="1"/>
</dbReference>
<feature type="transmembrane region" description="Helical" evidence="8">
    <location>
        <begin position="269"/>
        <end position="291"/>
    </location>
</feature>
<dbReference type="CDD" id="cd03253">
    <property type="entry name" value="ABCC_ATM1_transporter"/>
    <property type="match status" value="1"/>
</dbReference>
<evidence type="ECO:0000256" key="4">
    <source>
        <dbReference type="ARBA" id="ARBA00022741"/>
    </source>
</evidence>
<dbReference type="Proteomes" id="UP001597294">
    <property type="component" value="Unassembled WGS sequence"/>
</dbReference>
<feature type="domain" description="ABC transmembrane type-1" evidence="10">
    <location>
        <begin position="41"/>
        <end position="326"/>
    </location>
</feature>
<dbReference type="InterPro" id="IPR011527">
    <property type="entry name" value="ABC1_TM_dom"/>
</dbReference>
<evidence type="ECO:0000256" key="2">
    <source>
        <dbReference type="ARBA" id="ARBA00022448"/>
    </source>
</evidence>
<keyword evidence="6 8" id="KW-1133">Transmembrane helix</keyword>
<dbReference type="InterPro" id="IPR003593">
    <property type="entry name" value="AAA+_ATPase"/>
</dbReference>
<keyword evidence="3 8" id="KW-0812">Transmembrane</keyword>
<dbReference type="Gene3D" id="1.20.1560.10">
    <property type="entry name" value="ABC transporter type 1, transmembrane domain"/>
    <property type="match status" value="1"/>
</dbReference>
<dbReference type="RefSeq" id="WP_380253057.1">
    <property type="nucleotide sequence ID" value="NZ_JBHUII010000008.1"/>
</dbReference>
<dbReference type="GO" id="GO:0005524">
    <property type="term" value="F:ATP binding"/>
    <property type="evidence" value="ECO:0007669"/>
    <property type="project" value="UniProtKB-KW"/>
</dbReference>
<feature type="transmembrane region" description="Helical" evidence="8">
    <location>
        <begin position="40"/>
        <end position="61"/>
    </location>
</feature>
<feature type="transmembrane region" description="Helical" evidence="8">
    <location>
        <begin position="183"/>
        <end position="202"/>
    </location>
</feature>
<sequence>MRRMREATTKSESESSQLDTLKTLLPYFWPADRFDLKVRIIVCFGLLVLAKMTNVSVPYILRGAVDALSIDEPGLLVVPLGMLVAYGLARIGAIAFDNIREGIFAKVVQNAIRRVALVTFRHLHSLSLRFHIERRTGGVTRAIDRGTKGIEFMLTFLMFNVIPTLLEITVVCILLWVLFDWRFAVVPLLTILAYIYLTLRITEWRITLRRDMNAADNDANTKAVDSLLNFETVKYFGNEEHEAQRYDKGLSAYEDAAIRSRTSLSSLNIIQSTVISLGASLMMVMSAYGVVSGAMTVGDFVMVNAYLLQLAMPLNFLGFVYREIRQALIDMHTMFELLHKDLEIKDVSNASELQVNGGEIRFEDCTFGYDERRPILKGVSFTVPAGKKLAIVGSSGAGKSTISRLLFRFYDLDSGKITIDDHDISQVQQASLRQAIGIVPQDTVLFNDTIFYNIAYGRPSASREEVEAAAKLAKIHDFVMSLPDGYDSTVGERGLKLSGGEKQRVAIARTVLKNPAIMLFDEATSALDSKTEQDIQASLNDVSKDRTTLVIAHRLSTVVDADEIIVLEQGQIAERGTHNGLLKKSGLYAEMWRRQLEVAQKVAEVEKAAEGEEIVAQKEPGQ</sequence>
<dbReference type="PROSITE" id="PS50893">
    <property type="entry name" value="ABC_TRANSPORTER_2"/>
    <property type="match status" value="1"/>
</dbReference>
<dbReference type="EMBL" id="JBHUII010000008">
    <property type="protein sequence ID" value="MFD2206932.1"/>
    <property type="molecule type" value="Genomic_DNA"/>
</dbReference>
<dbReference type="PANTHER" id="PTHR24221">
    <property type="entry name" value="ATP-BINDING CASSETTE SUB-FAMILY B"/>
    <property type="match status" value="1"/>
</dbReference>
<dbReference type="Pfam" id="PF00005">
    <property type="entry name" value="ABC_tran"/>
    <property type="match status" value="1"/>
</dbReference>
<feature type="transmembrane region" description="Helical" evidence="8">
    <location>
        <begin position="73"/>
        <end position="96"/>
    </location>
</feature>
<feature type="domain" description="ABC transporter" evidence="9">
    <location>
        <begin position="360"/>
        <end position="594"/>
    </location>
</feature>
<dbReference type="Gene3D" id="3.40.50.300">
    <property type="entry name" value="P-loop containing nucleotide triphosphate hydrolases"/>
    <property type="match status" value="1"/>
</dbReference>
<evidence type="ECO:0000256" key="6">
    <source>
        <dbReference type="ARBA" id="ARBA00022989"/>
    </source>
</evidence>
<evidence type="ECO:0000256" key="8">
    <source>
        <dbReference type="SAM" id="Phobius"/>
    </source>
</evidence>
<name>A0ABW5BM29_9PROT</name>
<feature type="transmembrane region" description="Helical" evidence="8">
    <location>
        <begin position="303"/>
        <end position="321"/>
    </location>
</feature>
<keyword evidence="4" id="KW-0547">Nucleotide-binding</keyword>
<evidence type="ECO:0000256" key="3">
    <source>
        <dbReference type="ARBA" id="ARBA00022692"/>
    </source>
</evidence>
<dbReference type="SMART" id="SM00382">
    <property type="entry name" value="AAA"/>
    <property type="match status" value="1"/>
</dbReference>
<dbReference type="InterPro" id="IPR017871">
    <property type="entry name" value="ABC_transporter-like_CS"/>
</dbReference>
<feature type="transmembrane region" description="Helical" evidence="8">
    <location>
        <begin position="152"/>
        <end position="177"/>
    </location>
</feature>
<keyword evidence="7 8" id="KW-0472">Membrane</keyword>
<organism evidence="11 12">
    <name type="scientific">Kiloniella antarctica</name>
    <dbReference type="NCBI Taxonomy" id="1550907"/>
    <lineage>
        <taxon>Bacteria</taxon>
        <taxon>Pseudomonadati</taxon>
        <taxon>Pseudomonadota</taxon>
        <taxon>Alphaproteobacteria</taxon>
        <taxon>Rhodospirillales</taxon>
        <taxon>Kiloniellaceae</taxon>
        <taxon>Kiloniella</taxon>
    </lineage>
</organism>
<accession>A0ABW5BM29</accession>
<dbReference type="SUPFAM" id="SSF90123">
    <property type="entry name" value="ABC transporter transmembrane region"/>
    <property type="match status" value="1"/>
</dbReference>
<dbReference type="PROSITE" id="PS00211">
    <property type="entry name" value="ABC_TRANSPORTER_1"/>
    <property type="match status" value="1"/>
</dbReference>
<dbReference type="Pfam" id="PF00664">
    <property type="entry name" value="ABC_membrane"/>
    <property type="match status" value="1"/>
</dbReference>
<evidence type="ECO:0000256" key="7">
    <source>
        <dbReference type="ARBA" id="ARBA00023136"/>
    </source>
</evidence>
<protein>
    <submittedName>
        <fullName evidence="11">ABCB family ABC transporter ATP-binding protein/permease</fullName>
    </submittedName>
</protein>
<dbReference type="PROSITE" id="PS50929">
    <property type="entry name" value="ABC_TM1F"/>
    <property type="match status" value="1"/>
</dbReference>